<gene>
    <name evidence="3" type="ORF">COP05_01210</name>
</gene>
<dbReference type="EMBL" id="CP023482">
    <property type="protein sequence ID" value="ATH95861.1"/>
    <property type="molecule type" value="Genomic_DNA"/>
</dbReference>
<feature type="region of interest" description="Disordered" evidence="1">
    <location>
        <begin position="69"/>
        <end position="88"/>
    </location>
</feature>
<protein>
    <recommendedName>
        <fullName evidence="5">Holin</fullName>
    </recommendedName>
</protein>
<evidence type="ECO:0000256" key="2">
    <source>
        <dbReference type="SAM" id="Phobius"/>
    </source>
</evidence>
<evidence type="ECO:0000313" key="3">
    <source>
        <dbReference type="EMBL" id="ATH95861.1"/>
    </source>
</evidence>
<evidence type="ECO:0000313" key="4">
    <source>
        <dbReference type="Proteomes" id="UP000815698"/>
    </source>
</evidence>
<keyword evidence="2" id="KW-0812">Transmembrane</keyword>
<accession>A0ABN5DLS0</accession>
<keyword evidence="2" id="KW-0472">Membrane</keyword>
<sequence>MNTHRKNTVTRYGRELTSPEFRKWAYPVVAALIALLTALGLIEQGIADRLDALAVAVLAIPALGLARVNVPHRSEPPEDPEAPENPEG</sequence>
<name>A0ABN5DLS0_9MICO</name>
<keyword evidence="4" id="KW-1185">Reference proteome</keyword>
<organism evidence="3 4">
    <name type="scientific">Dermabacter jinjuensis</name>
    <dbReference type="NCBI Taxonomy" id="1667168"/>
    <lineage>
        <taxon>Bacteria</taxon>
        <taxon>Bacillati</taxon>
        <taxon>Actinomycetota</taxon>
        <taxon>Actinomycetes</taxon>
        <taxon>Micrococcales</taxon>
        <taxon>Dermabacteraceae</taxon>
        <taxon>Dermabacter</taxon>
    </lineage>
</organism>
<feature type="compositionally biased region" description="Acidic residues" evidence="1">
    <location>
        <begin position="77"/>
        <end position="88"/>
    </location>
</feature>
<evidence type="ECO:0008006" key="5">
    <source>
        <dbReference type="Google" id="ProtNLM"/>
    </source>
</evidence>
<reference evidence="3 4" key="1">
    <citation type="journal article" date="2016" name="Int. J. Syst. Evol. Microbiol.">
        <title>Dermabacter jinjuensis sp. nov., a novel species of the genus Dermabacter isolated from a clinical specimen.</title>
        <authorList>
            <person name="Park Y.K."/>
            <person name="Lee K.M."/>
            <person name="Lee W.K."/>
            <person name="Cho M.J."/>
            <person name="Lee H.S."/>
            <person name="Cho Y.G."/>
            <person name="Lee Y.C."/>
            <person name="Lee W.K."/>
            <person name="Seong W.K."/>
            <person name="Hwang K.J."/>
        </authorList>
    </citation>
    <scope>NUCLEOTIDE SEQUENCE [LARGE SCALE GENOMIC DNA]</scope>
    <source>
        <strain evidence="3 4">32T</strain>
    </source>
</reference>
<evidence type="ECO:0000256" key="1">
    <source>
        <dbReference type="SAM" id="MobiDB-lite"/>
    </source>
</evidence>
<dbReference type="RefSeq" id="WP_096882412.1">
    <property type="nucleotide sequence ID" value="NZ_CP023482.1"/>
</dbReference>
<proteinExistence type="predicted"/>
<keyword evidence="2" id="KW-1133">Transmembrane helix</keyword>
<dbReference type="Proteomes" id="UP000815698">
    <property type="component" value="Chromosome"/>
</dbReference>
<feature type="transmembrane region" description="Helical" evidence="2">
    <location>
        <begin position="24"/>
        <end position="43"/>
    </location>
</feature>